<evidence type="ECO:0008006" key="3">
    <source>
        <dbReference type="Google" id="ProtNLM"/>
    </source>
</evidence>
<comment type="caution">
    <text evidence="1">The sequence shown here is derived from an EMBL/GenBank/DDBJ whole genome shotgun (WGS) entry which is preliminary data.</text>
</comment>
<dbReference type="AlphaFoldDB" id="A0AAD7IB37"/>
<gene>
    <name evidence="1" type="ORF">B0H16DRAFT_1235624</name>
</gene>
<keyword evidence="2" id="KW-1185">Reference proteome</keyword>
<reference evidence="1" key="1">
    <citation type="submission" date="2023-03" db="EMBL/GenBank/DDBJ databases">
        <title>Massive genome expansion in bonnet fungi (Mycena s.s.) driven by repeated elements and novel gene families across ecological guilds.</title>
        <authorList>
            <consortium name="Lawrence Berkeley National Laboratory"/>
            <person name="Harder C.B."/>
            <person name="Miyauchi S."/>
            <person name="Viragh M."/>
            <person name="Kuo A."/>
            <person name="Thoen E."/>
            <person name="Andreopoulos B."/>
            <person name="Lu D."/>
            <person name="Skrede I."/>
            <person name="Drula E."/>
            <person name="Henrissat B."/>
            <person name="Morin E."/>
            <person name="Kohler A."/>
            <person name="Barry K."/>
            <person name="LaButti K."/>
            <person name="Morin E."/>
            <person name="Salamov A."/>
            <person name="Lipzen A."/>
            <person name="Mereny Z."/>
            <person name="Hegedus B."/>
            <person name="Baldrian P."/>
            <person name="Stursova M."/>
            <person name="Weitz H."/>
            <person name="Taylor A."/>
            <person name="Grigoriev I.V."/>
            <person name="Nagy L.G."/>
            <person name="Martin F."/>
            <person name="Kauserud H."/>
        </authorList>
    </citation>
    <scope>NUCLEOTIDE SEQUENCE</scope>
    <source>
        <strain evidence="1">CBHHK182m</strain>
    </source>
</reference>
<evidence type="ECO:0000313" key="1">
    <source>
        <dbReference type="EMBL" id="KAJ7739117.1"/>
    </source>
</evidence>
<sequence>ISRLRTGPSHLNAHRFLSGFITSPACEACGHPSESRAHYLLECPLLEPFRQPLHDAARRAGHFGSLHVATLLSEPKVLKALGGFIEASRRF</sequence>
<accession>A0AAD7IB37</accession>
<evidence type="ECO:0000313" key="2">
    <source>
        <dbReference type="Proteomes" id="UP001215598"/>
    </source>
</evidence>
<feature type="non-terminal residue" evidence="1">
    <location>
        <position position="91"/>
    </location>
</feature>
<feature type="non-terminal residue" evidence="1">
    <location>
        <position position="1"/>
    </location>
</feature>
<protein>
    <recommendedName>
        <fullName evidence="3">Reverse transcriptase</fullName>
    </recommendedName>
</protein>
<dbReference type="Proteomes" id="UP001215598">
    <property type="component" value="Unassembled WGS sequence"/>
</dbReference>
<name>A0AAD7IB37_9AGAR</name>
<organism evidence="1 2">
    <name type="scientific">Mycena metata</name>
    <dbReference type="NCBI Taxonomy" id="1033252"/>
    <lineage>
        <taxon>Eukaryota</taxon>
        <taxon>Fungi</taxon>
        <taxon>Dikarya</taxon>
        <taxon>Basidiomycota</taxon>
        <taxon>Agaricomycotina</taxon>
        <taxon>Agaricomycetes</taxon>
        <taxon>Agaricomycetidae</taxon>
        <taxon>Agaricales</taxon>
        <taxon>Marasmiineae</taxon>
        <taxon>Mycenaceae</taxon>
        <taxon>Mycena</taxon>
    </lineage>
</organism>
<dbReference type="EMBL" id="JARKIB010000108">
    <property type="protein sequence ID" value="KAJ7739117.1"/>
    <property type="molecule type" value="Genomic_DNA"/>
</dbReference>
<proteinExistence type="predicted"/>